<gene>
    <name evidence="2" type="ORF">SR894_02275</name>
</gene>
<proteinExistence type="predicted"/>
<protein>
    <submittedName>
        <fullName evidence="2">YgjP-like metallopeptidase domain-containing protein</fullName>
    </submittedName>
</protein>
<evidence type="ECO:0000259" key="1">
    <source>
        <dbReference type="Pfam" id="PF01863"/>
    </source>
</evidence>
<dbReference type="RefSeq" id="WP_133730921.1">
    <property type="nucleotide sequence ID" value="NZ_CP140255.1"/>
</dbReference>
<reference evidence="2 3" key="1">
    <citation type="submission" date="2023-11" db="EMBL/GenBank/DDBJ databases">
        <title>MicrobeMod: A computational toolkit for identifying prokaryotic methylation and restriction-modification with nanopore sequencing.</title>
        <authorList>
            <person name="Crits-Christoph A."/>
            <person name="Kang S.C."/>
            <person name="Lee H."/>
            <person name="Ostrov N."/>
        </authorList>
    </citation>
    <scope>NUCLEOTIDE SEQUENCE [LARGE SCALE GENOMIC DNA]</scope>
    <source>
        <strain evidence="2 3">ATCC BAA-805</strain>
    </source>
</reference>
<dbReference type="InterPro" id="IPR002725">
    <property type="entry name" value="YgjP-like_metallopeptidase"/>
</dbReference>
<sequence>MGEAGRNATWPICTYLPNSSPDKSVQVIHEWHKRLLHKAVPPLIQQWESKLEVTINRYYLKLMKTKWEGWAMRSCRINWGKRPGRPYTLNTRPRTWRGLQQS</sequence>
<feature type="domain" description="YgjP-like metallopeptidase" evidence="1">
    <location>
        <begin position="15"/>
        <end position="67"/>
    </location>
</feature>
<dbReference type="EMBL" id="CP140255">
    <property type="protein sequence ID" value="WQH13379.1"/>
    <property type="molecule type" value="Genomic_DNA"/>
</dbReference>
<keyword evidence="3" id="KW-1185">Reference proteome</keyword>
<evidence type="ECO:0000313" key="3">
    <source>
        <dbReference type="Proteomes" id="UP001324794"/>
    </source>
</evidence>
<evidence type="ECO:0000313" key="2">
    <source>
        <dbReference type="EMBL" id="WQH13379.1"/>
    </source>
</evidence>
<organism evidence="2 3">
    <name type="scientific">Vreelandella neptunia</name>
    <dbReference type="NCBI Taxonomy" id="115551"/>
    <lineage>
        <taxon>Bacteria</taxon>
        <taxon>Pseudomonadati</taxon>
        <taxon>Pseudomonadota</taxon>
        <taxon>Gammaproteobacteria</taxon>
        <taxon>Oceanospirillales</taxon>
        <taxon>Halomonadaceae</taxon>
        <taxon>Vreelandella</taxon>
    </lineage>
</organism>
<dbReference type="Proteomes" id="UP001324794">
    <property type="component" value="Chromosome"/>
</dbReference>
<accession>A0ABZ0YML2</accession>
<dbReference type="Pfam" id="PF01863">
    <property type="entry name" value="YgjP-like"/>
    <property type="match status" value="1"/>
</dbReference>
<name>A0ABZ0YML2_9GAMM</name>